<organism evidence="2 3">
    <name type="scientific">Dovyalis caffra</name>
    <dbReference type="NCBI Taxonomy" id="77055"/>
    <lineage>
        <taxon>Eukaryota</taxon>
        <taxon>Viridiplantae</taxon>
        <taxon>Streptophyta</taxon>
        <taxon>Embryophyta</taxon>
        <taxon>Tracheophyta</taxon>
        <taxon>Spermatophyta</taxon>
        <taxon>Magnoliopsida</taxon>
        <taxon>eudicotyledons</taxon>
        <taxon>Gunneridae</taxon>
        <taxon>Pentapetalae</taxon>
        <taxon>rosids</taxon>
        <taxon>fabids</taxon>
        <taxon>Malpighiales</taxon>
        <taxon>Salicaceae</taxon>
        <taxon>Flacourtieae</taxon>
        <taxon>Dovyalis</taxon>
    </lineage>
</organism>
<evidence type="ECO:0000256" key="1">
    <source>
        <dbReference type="SAM" id="MobiDB-lite"/>
    </source>
</evidence>
<accession>A0AAV1SAB6</accession>
<evidence type="ECO:0000313" key="3">
    <source>
        <dbReference type="Proteomes" id="UP001314170"/>
    </source>
</evidence>
<proteinExistence type="predicted"/>
<sequence>MKRRKMLQENNKKIEWGERGRGEWTVFFGREVTQKQAHISDGPLLLAAKHRKQAHVTVDLEPTAEIACALPCESKLPLASADIPDWPLQNDRSPAKEQSRN</sequence>
<dbReference type="EMBL" id="CAWUPB010001173">
    <property type="protein sequence ID" value="CAK7348404.1"/>
    <property type="molecule type" value="Genomic_DNA"/>
</dbReference>
<dbReference type="Proteomes" id="UP001314170">
    <property type="component" value="Unassembled WGS sequence"/>
</dbReference>
<comment type="caution">
    <text evidence="2">The sequence shown here is derived from an EMBL/GenBank/DDBJ whole genome shotgun (WGS) entry which is preliminary data.</text>
</comment>
<keyword evidence="3" id="KW-1185">Reference proteome</keyword>
<feature type="region of interest" description="Disordered" evidence="1">
    <location>
        <begin position="80"/>
        <end position="101"/>
    </location>
</feature>
<gene>
    <name evidence="2" type="ORF">DCAF_LOCUS21101</name>
</gene>
<protein>
    <submittedName>
        <fullName evidence="2">Uncharacterized protein</fullName>
    </submittedName>
</protein>
<evidence type="ECO:0000313" key="2">
    <source>
        <dbReference type="EMBL" id="CAK7348404.1"/>
    </source>
</evidence>
<name>A0AAV1SAB6_9ROSI</name>
<reference evidence="2 3" key="1">
    <citation type="submission" date="2024-01" db="EMBL/GenBank/DDBJ databases">
        <authorList>
            <person name="Waweru B."/>
        </authorList>
    </citation>
    <scope>NUCLEOTIDE SEQUENCE [LARGE SCALE GENOMIC DNA]</scope>
</reference>
<dbReference type="AlphaFoldDB" id="A0AAV1SAB6"/>